<sequence length="82" mass="9618">MHCKTSTMHAEYGNMLWYQSWACERNNGRLGPKVLEWRPHRGERSVVWSPTRWTDDIKESLRSAGNKRPRIVDFGTTSNQLV</sequence>
<keyword evidence="2" id="KW-1185">Reference proteome</keyword>
<dbReference type="EMBL" id="CAKXAJ010026350">
    <property type="protein sequence ID" value="CAH2267393.1"/>
    <property type="molecule type" value="Genomic_DNA"/>
</dbReference>
<evidence type="ECO:0000313" key="1">
    <source>
        <dbReference type="EMBL" id="CAH2267393.1"/>
    </source>
</evidence>
<accession>A0A8S4SFM7</accession>
<name>A0A8S4SFM7_9NEOP</name>
<dbReference type="AlphaFoldDB" id="A0A8S4SFM7"/>
<dbReference type="OrthoDB" id="5857431at2759"/>
<proteinExistence type="predicted"/>
<reference evidence="1" key="1">
    <citation type="submission" date="2022-03" db="EMBL/GenBank/DDBJ databases">
        <authorList>
            <person name="Lindestad O."/>
        </authorList>
    </citation>
    <scope>NUCLEOTIDE SEQUENCE</scope>
</reference>
<organism evidence="1 2">
    <name type="scientific">Pararge aegeria aegeria</name>
    <dbReference type="NCBI Taxonomy" id="348720"/>
    <lineage>
        <taxon>Eukaryota</taxon>
        <taxon>Metazoa</taxon>
        <taxon>Ecdysozoa</taxon>
        <taxon>Arthropoda</taxon>
        <taxon>Hexapoda</taxon>
        <taxon>Insecta</taxon>
        <taxon>Pterygota</taxon>
        <taxon>Neoptera</taxon>
        <taxon>Endopterygota</taxon>
        <taxon>Lepidoptera</taxon>
        <taxon>Glossata</taxon>
        <taxon>Ditrysia</taxon>
        <taxon>Papilionoidea</taxon>
        <taxon>Nymphalidae</taxon>
        <taxon>Satyrinae</taxon>
        <taxon>Satyrini</taxon>
        <taxon>Parargina</taxon>
        <taxon>Pararge</taxon>
    </lineage>
</organism>
<dbReference type="Proteomes" id="UP000838756">
    <property type="component" value="Unassembled WGS sequence"/>
</dbReference>
<protein>
    <submittedName>
        <fullName evidence="1">Jg27576 protein</fullName>
    </submittedName>
</protein>
<comment type="caution">
    <text evidence="1">The sequence shown here is derived from an EMBL/GenBank/DDBJ whole genome shotgun (WGS) entry which is preliminary data.</text>
</comment>
<evidence type="ECO:0000313" key="2">
    <source>
        <dbReference type="Proteomes" id="UP000838756"/>
    </source>
</evidence>
<gene>
    <name evidence="1" type="primary">jg27576</name>
    <name evidence="1" type="ORF">PAEG_LOCUS25948</name>
</gene>